<dbReference type="Proteomes" id="UP000295294">
    <property type="component" value="Plasmid unnamed1"/>
</dbReference>
<evidence type="ECO:0000313" key="8">
    <source>
        <dbReference type="Proteomes" id="UP000295294"/>
    </source>
</evidence>
<dbReference type="Gene3D" id="1.20.120.910">
    <property type="entry name" value="DksA, coiled-coil domain"/>
    <property type="match status" value="1"/>
</dbReference>
<feature type="domain" description="Zinc finger DksA/TraR C4-type" evidence="6">
    <location>
        <begin position="82"/>
        <end position="117"/>
    </location>
</feature>
<dbReference type="EMBL" id="CP038636">
    <property type="protein sequence ID" value="QBY55738.1"/>
    <property type="molecule type" value="Genomic_DNA"/>
</dbReference>
<dbReference type="Pfam" id="PF01258">
    <property type="entry name" value="zf-dskA_traR"/>
    <property type="match status" value="1"/>
</dbReference>
<geneLocation type="plasmid" evidence="7">
    <name>unnamed1</name>
</geneLocation>
<accession>A0A4P7LJH3</accession>
<dbReference type="InterPro" id="IPR000962">
    <property type="entry name" value="Znf_DskA_TraR"/>
</dbReference>
<proteinExistence type="predicted"/>
<dbReference type="PROSITE" id="PS51128">
    <property type="entry name" value="ZF_DKSA_2"/>
    <property type="match status" value="1"/>
</dbReference>
<dbReference type="OrthoDB" id="9811543at2"/>
<dbReference type="SUPFAM" id="SSF57716">
    <property type="entry name" value="Glucocorticoid receptor-like (DNA-binding domain)"/>
    <property type="match status" value="1"/>
</dbReference>
<evidence type="ECO:0000256" key="2">
    <source>
        <dbReference type="ARBA" id="ARBA00022771"/>
    </source>
</evidence>
<keyword evidence="1" id="KW-0479">Metal-binding</keyword>
<dbReference type="PANTHER" id="PTHR33823">
    <property type="entry name" value="RNA POLYMERASE-BINDING TRANSCRIPTION FACTOR DKSA-RELATED"/>
    <property type="match status" value="1"/>
</dbReference>
<evidence type="ECO:0000256" key="3">
    <source>
        <dbReference type="ARBA" id="ARBA00022833"/>
    </source>
</evidence>
<gene>
    <name evidence="7" type="ORF">E0W60_32745</name>
</gene>
<name>A0A4P7LJH3_9BURK</name>
<evidence type="ECO:0000256" key="5">
    <source>
        <dbReference type="SAM" id="MobiDB-lite"/>
    </source>
</evidence>
<keyword evidence="7" id="KW-0614">Plasmid</keyword>
<evidence type="ECO:0000259" key="6">
    <source>
        <dbReference type="Pfam" id="PF01258"/>
    </source>
</evidence>
<protein>
    <submittedName>
        <fullName evidence="7">TraR/DksA family transcriptional regulator</fullName>
    </submittedName>
</protein>
<evidence type="ECO:0000313" key="7">
    <source>
        <dbReference type="EMBL" id="QBY55738.1"/>
    </source>
</evidence>
<evidence type="ECO:0000256" key="4">
    <source>
        <dbReference type="PROSITE-ProRule" id="PRU00510"/>
    </source>
</evidence>
<dbReference type="AlphaFoldDB" id="A0A4P7LJH3"/>
<sequence length="122" mass="13674">MTNLTAQQSASLVAQLDAEEASIRAAVGSADTPMTPMAQREARDEGDLADDEINQRQDDAMLDHYRMQLADISAARTRMQHGQYGTCIDCQQPIPFSRLQAYPTAKRCTACQRRHEQLYADR</sequence>
<feature type="region of interest" description="Disordered" evidence="5">
    <location>
        <begin position="25"/>
        <end position="56"/>
    </location>
</feature>
<dbReference type="KEGG" id="cox:E0W60_32745"/>
<reference evidence="7 8" key="1">
    <citation type="submission" date="2019-03" db="EMBL/GenBank/DDBJ databases">
        <title>Efficiently degradation of phenoxyalkanoic acid herbicides by Cupriavidus oxalaticus strain X32.</title>
        <authorList>
            <person name="Sheng X."/>
        </authorList>
    </citation>
    <scope>NUCLEOTIDE SEQUENCE [LARGE SCALE GENOMIC DNA]</scope>
    <source>
        <strain evidence="7 8">X32</strain>
        <plasmid evidence="7 8">unnamed1</plasmid>
    </source>
</reference>
<dbReference type="RefSeq" id="WP_133092788.1">
    <property type="nucleotide sequence ID" value="NZ_CP038636.1"/>
</dbReference>
<dbReference type="PANTHER" id="PTHR33823:SF2">
    <property type="entry name" value="RNA POLYMERASE-BINDING TRANSCRIPTION FACTOR DKSA"/>
    <property type="match status" value="1"/>
</dbReference>
<dbReference type="GO" id="GO:0008270">
    <property type="term" value="F:zinc ion binding"/>
    <property type="evidence" value="ECO:0007669"/>
    <property type="project" value="UniProtKB-KW"/>
</dbReference>
<organism evidence="7 8">
    <name type="scientific">Cupriavidus oxalaticus</name>
    <dbReference type="NCBI Taxonomy" id="96344"/>
    <lineage>
        <taxon>Bacteria</taxon>
        <taxon>Pseudomonadati</taxon>
        <taxon>Pseudomonadota</taxon>
        <taxon>Betaproteobacteria</taxon>
        <taxon>Burkholderiales</taxon>
        <taxon>Burkholderiaceae</taxon>
        <taxon>Cupriavidus</taxon>
    </lineage>
</organism>
<keyword evidence="2" id="KW-0863">Zinc-finger</keyword>
<feature type="zinc finger region" description="dksA C4-type" evidence="4">
    <location>
        <begin position="87"/>
        <end position="111"/>
    </location>
</feature>
<evidence type="ECO:0000256" key="1">
    <source>
        <dbReference type="ARBA" id="ARBA00022723"/>
    </source>
</evidence>
<keyword evidence="3" id="KW-0862">Zinc</keyword>